<dbReference type="CDD" id="cd07377">
    <property type="entry name" value="WHTH_GntR"/>
    <property type="match status" value="1"/>
</dbReference>
<dbReference type="AlphaFoldDB" id="A0A498RCS2"/>
<dbReference type="Pfam" id="PF00391">
    <property type="entry name" value="PEP-utilizers"/>
    <property type="match status" value="1"/>
</dbReference>
<dbReference type="SMART" id="SM00345">
    <property type="entry name" value="HTH_GNTR"/>
    <property type="match status" value="1"/>
</dbReference>
<dbReference type="Proteomes" id="UP000277811">
    <property type="component" value="Unassembled WGS sequence"/>
</dbReference>
<dbReference type="PANTHER" id="PTHR11817">
    <property type="entry name" value="PYRUVATE KINASE"/>
    <property type="match status" value="1"/>
</dbReference>
<dbReference type="InterPro" id="IPR036918">
    <property type="entry name" value="Pyrv_Knase_C_sf"/>
</dbReference>
<dbReference type="Gene3D" id="3.50.30.10">
    <property type="entry name" value="Phosphohistidine domain"/>
    <property type="match status" value="1"/>
</dbReference>
<dbReference type="GO" id="GO:0003700">
    <property type="term" value="F:DNA-binding transcription factor activity"/>
    <property type="evidence" value="ECO:0007669"/>
    <property type="project" value="InterPro"/>
</dbReference>
<keyword evidence="3" id="KW-0238">DNA-binding</keyword>
<dbReference type="InterPro" id="IPR036390">
    <property type="entry name" value="WH_DNA-bd_sf"/>
</dbReference>
<comment type="cofactor">
    <cofactor evidence="1">
        <name>Mg(2+)</name>
        <dbReference type="ChEBI" id="CHEBI:18420"/>
    </cofactor>
</comment>
<keyword evidence="2" id="KW-0805">Transcription regulation</keyword>
<organism evidence="6 7">
    <name type="scientific">Lucifera butyrica</name>
    <dbReference type="NCBI Taxonomy" id="1351585"/>
    <lineage>
        <taxon>Bacteria</taxon>
        <taxon>Bacillati</taxon>
        <taxon>Bacillota</taxon>
        <taxon>Negativicutes</taxon>
        <taxon>Veillonellales</taxon>
        <taxon>Veillonellaceae</taxon>
        <taxon>Lucifera</taxon>
    </lineage>
</organism>
<proteinExistence type="predicted"/>
<name>A0A498RCS2_9FIRM</name>
<dbReference type="PRINTS" id="PR00035">
    <property type="entry name" value="HTHGNTR"/>
</dbReference>
<dbReference type="RefSeq" id="WP_122629535.1">
    <property type="nucleotide sequence ID" value="NZ_UPPP01000094.1"/>
</dbReference>
<dbReference type="SUPFAM" id="SSF52935">
    <property type="entry name" value="PK C-terminal domain-like"/>
    <property type="match status" value="1"/>
</dbReference>
<dbReference type="InterPro" id="IPR036637">
    <property type="entry name" value="Phosphohistidine_dom_sf"/>
</dbReference>
<dbReference type="Pfam" id="PF00392">
    <property type="entry name" value="GntR"/>
    <property type="match status" value="1"/>
</dbReference>
<dbReference type="InterPro" id="IPR036388">
    <property type="entry name" value="WH-like_DNA-bd_sf"/>
</dbReference>
<evidence type="ECO:0000256" key="1">
    <source>
        <dbReference type="ARBA" id="ARBA00001946"/>
    </source>
</evidence>
<dbReference type="SUPFAM" id="SSF52009">
    <property type="entry name" value="Phosphohistidine domain"/>
    <property type="match status" value="1"/>
</dbReference>
<evidence type="ECO:0000256" key="4">
    <source>
        <dbReference type="ARBA" id="ARBA00023163"/>
    </source>
</evidence>
<dbReference type="GO" id="GO:0030955">
    <property type="term" value="F:potassium ion binding"/>
    <property type="evidence" value="ECO:0007669"/>
    <property type="project" value="InterPro"/>
</dbReference>
<dbReference type="InterPro" id="IPR015813">
    <property type="entry name" value="Pyrv/PenolPyrv_kinase-like_dom"/>
</dbReference>
<keyword evidence="4" id="KW-0804">Transcription</keyword>
<dbReference type="OrthoDB" id="9816541at2"/>
<dbReference type="InterPro" id="IPR000524">
    <property type="entry name" value="Tscrpt_reg_HTH_GntR"/>
</dbReference>
<dbReference type="Gene3D" id="1.10.10.10">
    <property type="entry name" value="Winged helix-like DNA-binding domain superfamily/Winged helix DNA-binding domain"/>
    <property type="match status" value="1"/>
</dbReference>
<dbReference type="SUPFAM" id="SSF51621">
    <property type="entry name" value="Phosphoenolpyruvate/pyruvate domain"/>
    <property type="match status" value="1"/>
</dbReference>
<dbReference type="SUPFAM" id="SSF46785">
    <property type="entry name" value="Winged helix' DNA-binding domain"/>
    <property type="match status" value="1"/>
</dbReference>
<evidence type="ECO:0000259" key="5">
    <source>
        <dbReference type="PROSITE" id="PS50949"/>
    </source>
</evidence>
<dbReference type="InterPro" id="IPR008279">
    <property type="entry name" value="PEP-util_enz_mobile_dom"/>
</dbReference>
<keyword evidence="7" id="KW-1185">Reference proteome</keyword>
<dbReference type="GO" id="GO:0003677">
    <property type="term" value="F:DNA binding"/>
    <property type="evidence" value="ECO:0007669"/>
    <property type="project" value="UniProtKB-KW"/>
</dbReference>
<dbReference type="Gene3D" id="3.20.20.60">
    <property type="entry name" value="Phosphoenolpyruvate-binding domains"/>
    <property type="match status" value="1"/>
</dbReference>
<protein>
    <submittedName>
        <fullName evidence="6">Transcription regulator hth gntr</fullName>
    </submittedName>
</protein>
<dbReference type="Pfam" id="PF02887">
    <property type="entry name" value="PK_C"/>
    <property type="match status" value="1"/>
</dbReference>
<dbReference type="PROSITE" id="PS50949">
    <property type="entry name" value="HTH_GNTR"/>
    <property type="match status" value="1"/>
</dbReference>
<gene>
    <name evidence="6" type="ORF">LUCI_3948</name>
</gene>
<evidence type="ECO:0000313" key="6">
    <source>
        <dbReference type="EMBL" id="VBB08670.1"/>
    </source>
</evidence>
<sequence>MEKTYRMIIDSLRREIEAGKYRYGQKLPSEKELCSQFKASRSSVREALSALEYVGMIDARGGSGYYVTGNPELPGQESDSPCFSKIMCVLEANWSAKTLKELLENGVDGISLCLTGDCEDWMRQVRIIRQAAQDTAGTGAAVYAAILLKETPHLPEIVERAVTMNMDGFILTGVQDMRDIITVRRILDEMDSNMPVLLRLDPLANYPADGLRMVDGLVVEGSGLLACYETAVKVIKECNRNGKTCLVTATAGTNASLGNDVVDKAIAARCDGILLTMLGAARQFPGEAVSQVRMGVRQAEEKLQQEGVRPEEKRLGSPLTHALCLAAVQAAGVMKAGAFVIPSDTGFTPRLLSKVRCFVPIIAVSAQLQVIRRLRMVWGVRPLLSRRAIRQEDRIQLAVDTALRANCLKEGDAVVGVSGSVDVPGTDNAVKLILVGDIVIKGIGIGDGIISGRVSIIKNRTDIAKFCKNKILVIQATEAEHMQLIEQAAALIVEEGGLSSHAAITGLSLQKPVIAGAADATELLFENELITLDITRGIVYRGLINFG</sequence>
<dbReference type="GO" id="GO:0000287">
    <property type="term" value="F:magnesium ion binding"/>
    <property type="evidence" value="ECO:0007669"/>
    <property type="project" value="InterPro"/>
</dbReference>
<accession>A0A498RCS2</accession>
<reference evidence="6 7" key="1">
    <citation type="submission" date="2018-06" db="EMBL/GenBank/DDBJ databases">
        <authorList>
            <person name="Strepis N."/>
        </authorList>
    </citation>
    <scope>NUCLEOTIDE SEQUENCE [LARGE SCALE GENOMIC DNA]</scope>
    <source>
        <strain evidence="6">LUCI</strain>
    </source>
</reference>
<dbReference type="InterPro" id="IPR015795">
    <property type="entry name" value="Pyrv_Knase_C"/>
</dbReference>
<feature type="domain" description="HTH gntR-type" evidence="5">
    <location>
        <begin position="2"/>
        <end position="70"/>
    </location>
</feature>
<dbReference type="InterPro" id="IPR001697">
    <property type="entry name" value="Pyr_Knase"/>
</dbReference>
<evidence type="ECO:0000313" key="7">
    <source>
        <dbReference type="Proteomes" id="UP000277811"/>
    </source>
</evidence>
<evidence type="ECO:0000256" key="3">
    <source>
        <dbReference type="ARBA" id="ARBA00023125"/>
    </source>
</evidence>
<dbReference type="EMBL" id="UPPP01000094">
    <property type="protein sequence ID" value="VBB08670.1"/>
    <property type="molecule type" value="Genomic_DNA"/>
</dbReference>
<evidence type="ECO:0000256" key="2">
    <source>
        <dbReference type="ARBA" id="ARBA00023015"/>
    </source>
</evidence>
<dbReference type="InterPro" id="IPR040442">
    <property type="entry name" value="Pyrv_kinase-like_dom_sf"/>
</dbReference>
<dbReference type="Gene3D" id="3.40.1380.20">
    <property type="entry name" value="Pyruvate kinase, C-terminal domain"/>
    <property type="match status" value="1"/>
</dbReference>
<dbReference type="GO" id="GO:0004743">
    <property type="term" value="F:pyruvate kinase activity"/>
    <property type="evidence" value="ECO:0007669"/>
    <property type="project" value="InterPro"/>
</dbReference>